<keyword evidence="5" id="KW-1185">Reference proteome</keyword>
<evidence type="ECO:0000313" key="5">
    <source>
        <dbReference type="Proteomes" id="UP000019140"/>
    </source>
</evidence>
<dbReference type="AlphaFoldDB" id="W4M8Y4"/>
<feature type="coiled-coil region" evidence="1">
    <location>
        <begin position="56"/>
        <end position="152"/>
    </location>
</feature>
<dbReference type="Proteomes" id="UP000019140">
    <property type="component" value="Unassembled WGS sequence"/>
</dbReference>
<dbReference type="HOGENOM" id="CLU_741203_0_0_7"/>
<reference evidence="4 5" key="1">
    <citation type="journal article" date="2014" name="Nature">
        <title>An environmental bacterial taxon with a large and distinct metabolic repertoire.</title>
        <authorList>
            <person name="Wilson M.C."/>
            <person name="Mori T."/>
            <person name="Ruckert C."/>
            <person name="Uria A.R."/>
            <person name="Helf M.J."/>
            <person name="Takada K."/>
            <person name="Gernert C."/>
            <person name="Steffens U.A."/>
            <person name="Heycke N."/>
            <person name="Schmitt S."/>
            <person name="Rinke C."/>
            <person name="Helfrich E.J."/>
            <person name="Brachmann A.O."/>
            <person name="Gurgui C."/>
            <person name="Wakimoto T."/>
            <person name="Kracht M."/>
            <person name="Crusemann M."/>
            <person name="Hentschel U."/>
            <person name="Abe I."/>
            <person name="Matsunaga S."/>
            <person name="Kalinowski J."/>
            <person name="Takeyama H."/>
            <person name="Piel J."/>
        </authorList>
    </citation>
    <scope>NUCLEOTIDE SEQUENCE [LARGE SCALE GENOMIC DNA]</scope>
    <source>
        <strain evidence="5">TSY2</strain>
    </source>
</reference>
<evidence type="ECO:0000256" key="1">
    <source>
        <dbReference type="SAM" id="Coils"/>
    </source>
</evidence>
<evidence type="ECO:0000256" key="2">
    <source>
        <dbReference type="SAM" id="MobiDB-lite"/>
    </source>
</evidence>
<dbReference type="InterPro" id="IPR038765">
    <property type="entry name" value="Papain-like_cys_pep_sf"/>
</dbReference>
<dbReference type="Gene3D" id="3.10.620.30">
    <property type="match status" value="1"/>
</dbReference>
<feature type="region of interest" description="Disordered" evidence="2">
    <location>
        <begin position="170"/>
        <end position="194"/>
    </location>
</feature>
<dbReference type="PATRIC" id="fig|1429439.4.peg.2685"/>
<gene>
    <name evidence="4" type="ORF">ETSY2_15785</name>
</gene>
<accession>W4M8Y4</accession>
<evidence type="ECO:0000313" key="4">
    <source>
        <dbReference type="EMBL" id="ETX06663.1"/>
    </source>
</evidence>
<dbReference type="SUPFAM" id="SSF54001">
    <property type="entry name" value="Cysteine proteinases"/>
    <property type="match status" value="1"/>
</dbReference>
<proteinExistence type="predicted"/>
<dbReference type="Pfam" id="PF01841">
    <property type="entry name" value="Transglut_core"/>
    <property type="match status" value="1"/>
</dbReference>
<sequence>MGNQYISLFLKRTVLMKSLASSVSVLMVWLFVYPVAAAAQIQAHRSSPAAVRTSGEDELADLLNTLETQFAKMEARLAQDQDSEAEVSELRTLRKRLTQRHQRARKQFARIEQRLKNKGLPDEMMQRHEEAVTTYNAEMKTLLDNLDAIEAAPTPAARQARCRQALEHLRAKHKRQPRPALDPNRLPFRVPDGNVRTPKVTRQAFETWLHLSEPIRVAAAEVPAGLLAAKRVRPAPIPEELAESEAVQITDAIRTLAAQLNHSPVEIYNWVRNHIEFMPTYGSIQGAQMTLDNRKGNALDTASLLIALLRASEIPARYALGTVEIPIAQVMNWVGGVTVPEAALEVLGQGGIPSTALVKGGAIRAVQIEHAWV</sequence>
<evidence type="ECO:0000259" key="3">
    <source>
        <dbReference type="Pfam" id="PF01841"/>
    </source>
</evidence>
<comment type="caution">
    <text evidence="4">The sequence shown here is derived from an EMBL/GenBank/DDBJ whole genome shotgun (WGS) entry which is preliminary data.</text>
</comment>
<keyword evidence="1" id="KW-0175">Coiled coil</keyword>
<organism evidence="4 5">
    <name type="scientific">Candidatus Entotheonella gemina</name>
    <dbReference type="NCBI Taxonomy" id="1429439"/>
    <lineage>
        <taxon>Bacteria</taxon>
        <taxon>Pseudomonadati</taxon>
        <taxon>Nitrospinota/Tectimicrobiota group</taxon>
        <taxon>Candidatus Tectimicrobiota</taxon>
        <taxon>Candidatus Entotheonellia</taxon>
        <taxon>Candidatus Entotheonellales</taxon>
        <taxon>Candidatus Entotheonellaceae</taxon>
        <taxon>Candidatus Entotheonella</taxon>
    </lineage>
</organism>
<name>W4M8Y4_9BACT</name>
<feature type="domain" description="Transglutaminase-like" evidence="3">
    <location>
        <begin position="262"/>
        <end position="326"/>
    </location>
</feature>
<protein>
    <recommendedName>
        <fullName evidence="3">Transglutaminase-like domain-containing protein</fullName>
    </recommendedName>
</protein>
<dbReference type="InterPro" id="IPR002931">
    <property type="entry name" value="Transglutaminase-like"/>
</dbReference>
<dbReference type="EMBL" id="AZHX01000638">
    <property type="protein sequence ID" value="ETX06663.1"/>
    <property type="molecule type" value="Genomic_DNA"/>
</dbReference>